<organism evidence="2 3">
    <name type="scientific">Methanoculleus palmolei</name>
    <dbReference type="NCBI Taxonomy" id="72612"/>
    <lineage>
        <taxon>Archaea</taxon>
        <taxon>Methanobacteriati</taxon>
        <taxon>Methanobacteriota</taxon>
        <taxon>Stenosarchaea group</taxon>
        <taxon>Methanomicrobia</taxon>
        <taxon>Methanomicrobiales</taxon>
        <taxon>Methanomicrobiaceae</taxon>
        <taxon>Methanoculleus</taxon>
    </lineage>
</organism>
<evidence type="ECO:0000256" key="1">
    <source>
        <dbReference type="SAM" id="MobiDB-lite"/>
    </source>
</evidence>
<accession>A0ABD8A8M7</accession>
<sequence length="59" mass="6311">MPILAAATGTLGIARPERKAVRKRRGKNPAAINLPPGRRANTRRASRKQALFTYGNAAG</sequence>
<dbReference type="EMBL" id="CP137641">
    <property type="protein sequence ID" value="WOX55859.1"/>
    <property type="molecule type" value="Genomic_DNA"/>
</dbReference>
<protein>
    <submittedName>
        <fullName evidence="2">Uncharacterized protein</fullName>
    </submittedName>
</protein>
<dbReference type="AlphaFoldDB" id="A0ABD8A8M7"/>
<feature type="region of interest" description="Disordered" evidence="1">
    <location>
        <begin position="15"/>
        <end position="59"/>
    </location>
</feature>
<keyword evidence="3" id="KW-1185">Reference proteome</keyword>
<evidence type="ECO:0000313" key="2">
    <source>
        <dbReference type="EMBL" id="WOX55859.1"/>
    </source>
</evidence>
<name>A0ABD8A8M7_9EURY</name>
<evidence type="ECO:0000313" key="3">
    <source>
        <dbReference type="Proteomes" id="UP001626603"/>
    </source>
</evidence>
<gene>
    <name evidence="2" type="ORF">R6Y95_00640</name>
</gene>
<reference evidence="2 3" key="1">
    <citation type="submission" date="2023-10" db="EMBL/GenBank/DDBJ databases">
        <title>The complete genome sequence of Methanoculleus palmolei DSM 4273.</title>
        <authorList>
            <person name="Lai S.-J."/>
            <person name="You Y.-T."/>
            <person name="Chen S.-C."/>
        </authorList>
    </citation>
    <scope>NUCLEOTIDE SEQUENCE [LARGE SCALE GENOMIC DNA]</scope>
    <source>
        <strain evidence="2 3">DSM 4273</strain>
    </source>
</reference>
<proteinExistence type="predicted"/>
<dbReference type="Proteomes" id="UP001626603">
    <property type="component" value="Chromosome"/>
</dbReference>